<evidence type="ECO:0000313" key="10">
    <source>
        <dbReference type="Proteomes" id="UP001317629"/>
    </source>
</evidence>
<keyword evidence="4 5" id="KW-0413">Isomerase</keyword>
<dbReference type="SUPFAM" id="SSF54534">
    <property type="entry name" value="FKBP-like"/>
    <property type="match status" value="1"/>
</dbReference>
<dbReference type="Pfam" id="PF00254">
    <property type="entry name" value="FKBP_C"/>
    <property type="match status" value="1"/>
</dbReference>
<keyword evidence="10" id="KW-1185">Reference proteome</keyword>
<dbReference type="EC" id="5.2.1.8" evidence="6"/>
<organism evidence="9 10">
    <name type="scientific">Methylocystis iwaonis</name>
    <dbReference type="NCBI Taxonomy" id="2885079"/>
    <lineage>
        <taxon>Bacteria</taxon>
        <taxon>Pseudomonadati</taxon>
        <taxon>Pseudomonadota</taxon>
        <taxon>Alphaproteobacteria</taxon>
        <taxon>Hyphomicrobiales</taxon>
        <taxon>Methylocystaceae</taxon>
        <taxon>Methylocystis</taxon>
    </lineage>
</organism>
<dbReference type="RefSeq" id="WP_281929704.1">
    <property type="nucleotide sequence ID" value="NZ_AP027142.1"/>
</dbReference>
<reference evidence="9 10" key="1">
    <citation type="journal article" date="2023" name="Int. J. Syst. Evol. Microbiol.">
        <title>Methylocystis iwaonis sp. nov., a type II methane-oxidizing bacterium from surface soil of a rice paddy field in Japan, and emended description of the genus Methylocystis (ex Whittenbury et al. 1970) Bowman et al. 1993.</title>
        <authorList>
            <person name="Kaise H."/>
            <person name="Sawadogo J.B."/>
            <person name="Alam M.S."/>
            <person name="Ueno C."/>
            <person name="Dianou D."/>
            <person name="Shinjo R."/>
            <person name="Asakawa S."/>
        </authorList>
    </citation>
    <scope>NUCLEOTIDE SEQUENCE [LARGE SCALE GENOMIC DNA]</scope>
    <source>
        <strain evidence="9 10">SS37A-Re</strain>
    </source>
</reference>
<dbReference type="PANTHER" id="PTHR43811:SF19">
    <property type="entry name" value="39 KDA FK506-BINDING NUCLEAR PROTEIN"/>
    <property type="match status" value="1"/>
</dbReference>
<feature type="chain" id="PRO_5047400890" description="Peptidyl-prolyl cis-trans isomerase" evidence="7">
    <location>
        <begin position="29"/>
        <end position="147"/>
    </location>
</feature>
<evidence type="ECO:0000256" key="2">
    <source>
        <dbReference type="ARBA" id="ARBA00006577"/>
    </source>
</evidence>
<dbReference type="InterPro" id="IPR001179">
    <property type="entry name" value="PPIase_FKBP_dom"/>
</dbReference>
<dbReference type="PANTHER" id="PTHR43811">
    <property type="entry name" value="FKBP-TYPE PEPTIDYL-PROLYL CIS-TRANS ISOMERASE FKPA"/>
    <property type="match status" value="1"/>
</dbReference>
<dbReference type="Gene3D" id="3.10.50.40">
    <property type="match status" value="1"/>
</dbReference>
<evidence type="ECO:0000256" key="1">
    <source>
        <dbReference type="ARBA" id="ARBA00000971"/>
    </source>
</evidence>
<dbReference type="PROSITE" id="PS50059">
    <property type="entry name" value="FKBP_PPIASE"/>
    <property type="match status" value="1"/>
</dbReference>
<evidence type="ECO:0000256" key="7">
    <source>
        <dbReference type="SAM" id="SignalP"/>
    </source>
</evidence>
<sequence length="147" mass="15617">MRFFSKTFAVAILAAAAGLAVAPATVRAEPETTLTASGLKYIDTKPGTGASPKIGQNVTVHYTGWLYVNGAKGKKFDSSRDRGEPFDFPLGMGQVIKGWDEGVETMKVGGKRTLIIPPELGYGARAMGNAIPANSWLIFDVELLGVK</sequence>
<proteinExistence type="inferred from homology"/>
<dbReference type="InterPro" id="IPR046357">
    <property type="entry name" value="PPIase_dom_sf"/>
</dbReference>
<evidence type="ECO:0000313" key="9">
    <source>
        <dbReference type="EMBL" id="BDV32581.1"/>
    </source>
</evidence>
<evidence type="ECO:0000256" key="6">
    <source>
        <dbReference type="RuleBase" id="RU003915"/>
    </source>
</evidence>
<keyword evidence="3 5" id="KW-0697">Rotamase</keyword>
<gene>
    <name evidence="9" type="primary">fbp</name>
    <name evidence="9" type="ORF">SS37A_01100</name>
</gene>
<accession>A0ABN6VBM0</accession>
<evidence type="ECO:0000256" key="4">
    <source>
        <dbReference type="ARBA" id="ARBA00023235"/>
    </source>
</evidence>
<dbReference type="GO" id="GO:0016853">
    <property type="term" value="F:isomerase activity"/>
    <property type="evidence" value="ECO:0007669"/>
    <property type="project" value="UniProtKB-KW"/>
</dbReference>
<evidence type="ECO:0000259" key="8">
    <source>
        <dbReference type="PROSITE" id="PS50059"/>
    </source>
</evidence>
<dbReference type="EMBL" id="AP027142">
    <property type="protein sequence ID" value="BDV32581.1"/>
    <property type="molecule type" value="Genomic_DNA"/>
</dbReference>
<evidence type="ECO:0000256" key="3">
    <source>
        <dbReference type="ARBA" id="ARBA00023110"/>
    </source>
</evidence>
<keyword evidence="7" id="KW-0732">Signal</keyword>
<evidence type="ECO:0000256" key="5">
    <source>
        <dbReference type="PROSITE-ProRule" id="PRU00277"/>
    </source>
</evidence>
<feature type="signal peptide" evidence="7">
    <location>
        <begin position="1"/>
        <end position="28"/>
    </location>
</feature>
<dbReference type="Proteomes" id="UP001317629">
    <property type="component" value="Chromosome"/>
</dbReference>
<feature type="domain" description="PPIase FKBP-type" evidence="8">
    <location>
        <begin position="55"/>
        <end position="147"/>
    </location>
</feature>
<protein>
    <recommendedName>
        <fullName evidence="6">Peptidyl-prolyl cis-trans isomerase</fullName>
        <ecNumber evidence="6">5.2.1.8</ecNumber>
    </recommendedName>
</protein>
<comment type="catalytic activity">
    <reaction evidence="1 5 6">
        <text>[protein]-peptidylproline (omega=180) = [protein]-peptidylproline (omega=0)</text>
        <dbReference type="Rhea" id="RHEA:16237"/>
        <dbReference type="Rhea" id="RHEA-COMP:10747"/>
        <dbReference type="Rhea" id="RHEA-COMP:10748"/>
        <dbReference type="ChEBI" id="CHEBI:83833"/>
        <dbReference type="ChEBI" id="CHEBI:83834"/>
        <dbReference type="EC" id="5.2.1.8"/>
    </reaction>
</comment>
<name>A0ABN6VBM0_9HYPH</name>
<comment type="similarity">
    <text evidence="2 6">Belongs to the FKBP-type PPIase family.</text>
</comment>